<sequence length="63" mass="7408">MIVTGEQFNIMCSRCIHLVALTKNLKELERHWPSWDEKSVFVDCFRGNCPMTLLSQDGDEFTW</sequence>
<name>X1QK07_9ZZZZ</name>
<feature type="non-terminal residue" evidence="1">
    <location>
        <position position="63"/>
    </location>
</feature>
<evidence type="ECO:0000313" key="1">
    <source>
        <dbReference type="EMBL" id="GAI51345.1"/>
    </source>
</evidence>
<reference evidence="1" key="1">
    <citation type="journal article" date="2014" name="Front. Microbiol.">
        <title>High frequency of phylogenetically diverse reductive dehalogenase-homologous genes in deep subseafloor sedimentary metagenomes.</title>
        <authorList>
            <person name="Kawai M."/>
            <person name="Futagami T."/>
            <person name="Toyoda A."/>
            <person name="Takaki Y."/>
            <person name="Nishi S."/>
            <person name="Hori S."/>
            <person name="Arai W."/>
            <person name="Tsubouchi T."/>
            <person name="Morono Y."/>
            <person name="Uchiyama I."/>
            <person name="Ito T."/>
            <person name="Fujiyama A."/>
            <person name="Inagaki F."/>
            <person name="Takami H."/>
        </authorList>
    </citation>
    <scope>NUCLEOTIDE SEQUENCE</scope>
    <source>
        <strain evidence="1">Expedition CK06-06</strain>
    </source>
</reference>
<dbReference type="AlphaFoldDB" id="X1QK07"/>
<protein>
    <submittedName>
        <fullName evidence="1">Uncharacterized protein</fullName>
    </submittedName>
</protein>
<organism evidence="1">
    <name type="scientific">marine sediment metagenome</name>
    <dbReference type="NCBI Taxonomy" id="412755"/>
    <lineage>
        <taxon>unclassified sequences</taxon>
        <taxon>metagenomes</taxon>
        <taxon>ecological metagenomes</taxon>
    </lineage>
</organism>
<comment type="caution">
    <text evidence="1">The sequence shown here is derived from an EMBL/GenBank/DDBJ whole genome shotgun (WGS) entry which is preliminary data.</text>
</comment>
<gene>
    <name evidence="1" type="ORF">S06H3_62797</name>
</gene>
<proteinExistence type="predicted"/>
<dbReference type="EMBL" id="BARV01041502">
    <property type="protein sequence ID" value="GAI51345.1"/>
    <property type="molecule type" value="Genomic_DNA"/>
</dbReference>
<accession>X1QK07</accession>